<dbReference type="Gene3D" id="1.10.510.10">
    <property type="entry name" value="Transferase(Phosphotransferase) domain 1"/>
    <property type="match status" value="1"/>
</dbReference>
<sequence length="153" mass="16918">MGYLALELARTGKPSPITDVFAFGAFVLEVVCGRRPIDQAMQDNRRILVDWVFEHWQKEALMEVVDARLHGNYDTDETILASKIGLLCLHPIPGARPTMRQVMQYLDGDMAFPEPTLSQMSFSMLALVQSEGFDAFIGSSMSMSTISGLSGGR</sequence>
<dbReference type="Proteomes" id="UP000015106">
    <property type="component" value="Chromosome 5"/>
</dbReference>
<reference evidence="4" key="1">
    <citation type="journal article" date="2013" name="Nature">
        <title>Draft genome of the wheat A-genome progenitor Triticum urartu.</title>
        <authorList>
            <person name="Ling H.Q."/>
            <person name="Zhao S."/>
            <person name="Liu D."/>
            <person name="Wang J."/>
            <person name="Sun H."/>
            <person name="Zhang C."/>
            <person name="Fan H."/>
            <person name="Li D."/>
            <person name="Dong L."/>
            <person name="Tao Y."/>
            <person name="Gao C."/>
            <person name="Wu H."/>
            <person name="Li Y."/>
            <person name="Cui Y."/>
            <person name="Guo X."/>
            <person name="Zheng S."/>
            <person name="Wang B."/>
            <person name="Yu K."/>
            <person name="Liang Q."/>
            <person name="Yang W."/>
            <person name="Lou X."/>
            <person name="Chen J."/>
            <person name="Feng M."/>
            <person name="Jian J."/>
            <person name="Zhang X."/>
            <person name="Luo G."/>
            <person name="Jiang Y."/>
            <person name="Liu J."/>
            <person name="Wang Z."/>
            <person name="Sha Y."/>
            <person name="Zhang B."/>
            <person name="Wu H."/>
            <person name="Tang D."/>
            <person name="Shen Q."/>
            <person name="Xue P."/>
            <person name="Zou S."/>
            <person name="Wang X."/>
            <person name="Liu X."/>
            <person name="Wang F."/>
            <person name="Yang Y."/>
            <person name="An X."/>
            <person name="Dong Z."/>
            <person name="Zhang K."/>
            <person name="Zhang X."/>
            <person name="Luo M.C."/>
            <person name="Dvorak J."/>
            <person name="Tong Y."/>
            <person name="Wang J."/>
            <person name="Yang H."/>
            <person name="Li Z."/>
            <person name="Wang D."/>
            <person name="Zhang A."/>
            <person name="Wang J."/>
        </authorList>
    </citation>
    <scope>NUCLEOTIDE SEQUENCE</scope>
    <source>
        <strain evidence="4">cv. G1812</strain>
    </source>
</reference>
<proteinExistence type="predicted"/>
<evidence type="ECO:0000313" key="3">
    <source>
        <dbReference type="EnsemblPlants" id="TuG1812G0500004888.01.T01.cds344551"/>
    </source>
</evidence>
<protein>
    <recommendedName>
        <fullName evidence="5">Protein kinase domain-containing protein</fullName>
    </recommendedName>
</protein>
<dbReference type="SUPFAM" id="SSF56112">
    <property type="entry name" value="Protein kinase-like (PK-like)"/>
    <property type="match status" value="1"/>
</dbReference>
<name>A0A8R7UNF4_TRIUA</name>
<evidence type="ECO:0008006" key="5">
    <source>
        <dbReference type="Google" id="ProtNLM"/>
    </source>
</evidence>
<dbReference type="Gramene" id="TuG1812G0500004888.01.T01">
    <property type="protein sequence ID" value="TuG1812G0500004888.01.T01.cds344551"/>
    <property type="gene ID" value="TuG1812G0500004888.01"/>
</dbReference>
<dbReference type="InterPro" id="IPR050528">
    <property type="entry name" value="L-type_Lectin-RKs"/>
</dbReference>
<evidence type="ECO:0000256" key="2">
    <source>
        <dbReference type="ARBA" id="ARBA00022840"/>
    </source>
</evidence>
<reference evidence="3" key="2">
    <citation type="submission" date="2018-03" db="EMBL/GenBank/DDBJ databases">
        <title>The Triticum urartu genome reveals the dynamic nature of wheat genome evolution.</title>
        <authorList>
            <person name="Ling H."/>
            <person name="Ma B."/>
            <person name="Shi X."/>
            <person name="Liu H."/>
            <person name="Dong L."/>
            <person name="Sun H."/>
            <person name="Cao Y."/>
            <person name="Gao Q."/>
            <person name="Zheng S."/>
            <person name="Li Y."/>
            <person name="Yu Y."/>
            <person name="Du H."/>
            <person name="Qi M."/>
            <person name="Li Y."/>
            <person name="Yu H."/>
            <person name="Cui Y."/>
            <person name="Wang N."/>
            <person name="Chen C."/>
            <person name="Wu H."/>
            <person name="Zhao Y."/>
            <person name="Zhang J."/>
            <person name="Li Y."/>
            <person name="Zhou W."/>
            <person name="Zhang B."/>
            <person name="Hu W."/>
            <person name="Eijk M."/>
            <person name="Tang J."/>
            <person name="Witsenboer H."/>
            <person name="Zhao S."/>
            <person name="Li Z."/>
            <person name="Zhang A."/>
            <person name="Wang D."/>
            <person name="Liang C."/>
        </authorList>
    </citation>
    <scope>NUCLEOTIDE SEQUENCE [LARGE SCALE GENOMIC DNA]</scope>
    <source>
        <strain evidence="3">cv. G1812</strain>
    </source>
</reference>
<keyword evidence="1" id="KW-0547">Nucleotide-binding</keyword>
<dbReference type="PANTHER" id="PTHR27007">
    <property type="match status" value="1"/>
</dbReference>
<reference evidence="3" key="3">
    <citation type="submission" date="2022-06" db="UniProtKB">
        <authorList>
            <consortium name="EnsemblPlants"/>
        </authorList>
    </citation>
    <scope>IDENTIFICATION</scope>
</reference>
<dbReference type="GO" id="GO:0005524">
    <property type="term" value="F:ATP binding"/>
    <property type="evidence" value="ECO:0007669"/>
    <property type="project" value="UniProtKB-KW"/>
</dbReference>
<dbReference type="EnsemblPlants" id="TuG1812G0500004888.01.T01">
    <property type="protein sequence ID" value="TuG1812G0500004888.01.T01.cds344551"/>
    <property type="gene ID" value="TuG1812G0500004888.01"/>
</dbReference>
<accession>A0A8R7UNF4</accession>
<keyword evidence="2" id="KW-0067">ATP-binding</keyword>
<keyword evidence="4" id="KW-1185">Reference proteome</keyword>
<evidence type="ECO:0000256" key="1">
    <source>
        <dbReference type="ARBA" id="ARBA00022741"/>
    </source>
</evidence>
<evidence type="ECO:0000313" key="4">
    <source>
        <dbReference type="Proteomes" id="UP000015106"/>
    </source>
</evidence>
<dbReference type="AlphaFoldDB" id="A0A8R7UNF4"/>
<organism evidence="3 4">
    <name type="scientific">Triticum urartu</name>
    <name type="common">Red wild einkorn</name>
    <name type="synonym">Crithodium urartu</name>
    <dbReference type="NCBI Taxonomy" id="4572"/>
    <lineage>
        <taxon>Eukaryota</taxon>
        <taxon>Viridiplantae</taxon>
        <taxon>Streptophyta</taxon>
        <taxon>Embryophyta</taxon>
        <taxon>Tracheophyta</taxon>
        <taxon>Spermatophyta</taxon>
        <taxon>Magnoliopsida</taxon>
        <taxon>Liliopsida</taxon>
        <taxon>Poales</taxon>
        <taxon>Poaceae</taxon>
        <taxon>BOP clade</taxon>
        <taxon>Pooideae</taxon>
        <taxon>Triticodae</taxon>
        <taxon>Triticeae</taxon>
        <taxon>Triticinae</taxon>
        <taxon>Triticum</taxon>
    </lineage>
</organism>
<dbReference type="InterPro" id="IPR011009">
    <property type="entry name" value="Kinase-like_dom_sf"/>
</dbReference>